<dbReference type="PANTHER" id="PTHR34774:SF1">
    <property type="entry name" value="EPHRIN-A3 PROTEIN"/>
    <property type="match status" value="1"/>
</dbReference>
<dbReference type="EMBL" id="JAMYWD010000012">
    <property type="protein sequence ID" value="KAJ4950591.1"/>
    <property type="molecule type" value="Genomic_DNA"/>
</dbReference>
<keyword evidence="3" id="KW-1185">Reference proteome</keyword>
<feature type="transmembrane region" description="Helical" evidence="1">
    <location>
        <begin position="44"/>
        <end position="64"/>
    </location>
</feature>
<keyword evidence="1" id="KW-0472">Membrane</keyword>
<keyword evidence="1" id="KW-1133">Transmembrane helix</keyword>
<name>A0A9Q0GPB1_9MAGN</name>
<accession>A0A9Q0GPB1</accession>
<sequence length="100" mass="11181">MVIDSISSPHRRSQNTLSSLSFKRQFPPRDEFGSLSALVQRHRFLLTTLTLLTFLCCIYLYFAITLEASDSCSGLTGAQKAVCRLEEAKASVSKGKLKFF</sequence>
<organism evidence="2 3">
    <name type="scientific">Protea cynaroides</name>
    <dbReference type="NCBI Taxonomy" id="273540"/>
    <lineage>
        <taxon>Eukaryota</taxon>
        <taxon>Viridiplantae</taxon>
        <taxon>Streptophyta</taxon>
        <taxon>Embryophyta</taxon>
        <taxon>Tracheophyta</taxon>
        <taxon>Spermatophyta</taxon>
        <taxon>Magnoliopsida</taxon>
        <taxon>Proteales</taxon>
        <taxon>Proteaceae</taxon>
        <taxon>Protea</taxon>
    </lineage>
</organism>
<keyword evidence="1" id="KW-0812">Transmembrane</keyword>
<comment type="caution">
    <text evidence="2">The sequence shown here is derived from an EMBL/GenBank/DDBJ whole genome shotgun (WGS) entry which is preliminary data.</text>
</comment>
<dbReference type="OrthoDB" id="2019292at2759"/>
<protein>
    <submittedName>
        <fullName evidence="2">Uncharacterized protein</fullName>
    </submittedName>
</protein>
<evidence type="ECO:0000313" key="2">
    <source>
        <dbReference type="EMBL" id="KAJ4950591.1"/>
    </source>
</evidence>
<dbReference type="PANTHER" id="PTHR34774">
    <property type="entry name" value="EPHRIN-A3 PROTEIN"/>
    <property type="match status" value="1"/>
</dbReference>
<dbReference type="AlphaFoldDB" id="A0A9Q0GPB1"/>
<gene>
    <name evidence="2" type="ORF">NE237_027423</name>
</gene>
<dbReference type="Proteomes" id="UP001141806">
    <property type="component" value="Unassembled WGS sequence"/>
</dbReference>
<proteinExistence type="predicted"/>
<evidence type="ECO:0000313" key="3">
    <source>
        <dbReference type="Proteomes" id="UP001141806"/>
    </source>
</evidence>
<reference evidence="2" key="1">
    <citation type="journal article" date="2023" name="Plant J.">
        <title>The genome of the king protea, Protea cynaroides.</title>
        <authorList>
            <person name="Chang J."/>
            <person name="Duong T.A."/>
            <person name="Schoeman C."/>
            <person name="Ma X."/>
            <person name="Roodt D."/>
            <person name="Barker N."/>
            <person name="Li Z."/>
            <person name="Van de Peer Y."/>
            <person name="Mizrachi E."/>
        </authorList>
    </citation>
    <scope>NUCLEOTIDE SEQUENCE</scope>
    <source>
        <tissue evidence="2">Young leaves</tissue>
    </source>
</reference>
<evidence type="ECO:0000256" key="1">
    <source>
        <dbReference type="SAM" id="Phobius"/>
    </source>
</evidence>